<dbReference type="RefSeq" id="WP_278016854.1">
    <property type="nucleotide sequence ID" value="NZ_CP121106.1"/>
</dbReference>
<accession>A0ABY8FT29</accession>
<dbReference type="EMBL" id="CP121106">
    <property type="protein sequence ID" value="WFL78164.1"/>
    <property type="molecule type" value="Genomic_DNA"/>
</dbReference>
<feature type="transmembrane region" description="Helical" evidence="1">
    <location>
        <begin position="20"/>
        <end position="39"/>
    </location>
</feature>
<protein>
    <submittedName>
        <fullName evidence="2">Uncharacterized protein</fullName>
    </submittedName>
</protein>
<organism evidence="2 3">
    <name type="scientific">Altererythrobacter arenosus</name>
    <dbReference type="NCBI Taxonomy" id="3032592"/>
    <lineage>
        <taxon>Bacteria</taxon>
        <taxon>Pseudomonadati</taxon>
        <taxon>Pseudomonadota</taxon>
        <taxon>Alphaproteobacteria</taxon>
        <taxon>Sphingomonadales</taxon>
        <taxon>Erythrobacteraceae</taxon>
        <taxon>Altererythrobacter</taxon>
    </lineage>
</organism>
<feature type="transmembrane region" description="Helical" evidence="1">
    <location>
        <begin position="119"/>
        <end position="138"/>
    </location>
</feature>
<proteinExistence type="predicted"/>
<evidence type="ECO:0000313" key="3">
    <source>
        <dbReference type="Proteomes" id="UP001215827"/>
    </source>
</evidence>
<evidence type="ECO:0000313" key="2">
    <source>
        <dbReference type="EMBL" id="WFL78164.1"/>
    </source>
</evidence>
<feature type="transmembrane region" description="Helical" evidence="1">
    <location>
        <begin position="51"/>
        <end position="73"/>
    </location>
</feature>
<feature type="transmembrane region" description="Helical" evidence="1">
    <location>
        <begin position="206"/>
        <end position="225"/>
    </location>
</feature>
<feature type="transmembrane region" description="Helical" evidence="1">
    <location>
        <begin position="175"/>
        <end position="194"/>
    </location>
</feature>
<sequence>MATMAEKPHSATDDTRFFRIMAWVMCTIITAGFVVNLAMGRSTFAVPWQFHVHGMVFFAWVGIYLAQNTFIAGGNIALHKRLGQIAYLWIPLMVVMGFTIMFVVMRRTGGPFFFDVNEFMISNTLQLLIFGGLGLAALRARRYSGWHRRLMFCAMAILTGPGLGRLLPMPLLIPHAWRIMVLVTILFPVIGMIADYRRSGKIHPAWFWGVGLILGGQIIADLIAYSPLGISLTEQVIAGTPGAERPMEAFLPPGFSM</sequence>
<keyword evidence="1" id="KW-0472">Membrane</keyword>
<keyword evidence="1" id="KW-0812">Transmembrane</keyword>
<gene>
    <name evidence="2" type="ORF">P7228_03605</name>
</gene>
<keyword evidence="1" id="KW-1133">Transmembrane helix</keyword>
<keyword evidence="3" id="KW-1185">Reference proteome</keyword>
<reference evidence="2 3" key="1">
    <citation type="submission" date="2023-03" db="EMBL/GenBank/DDBJ databases">
        <title>Altererythrobacter sp. CAU 1644 isolated from sand.</title>
        <authorList>
            <person name="Kim W."/>
        </authorList>
    </citation>
    <scope>NUCLEOTIDE SEQUENCE [LARGE SCALE GENOMIC DNA]</scope>
    <source>
        <strain evidence="2 3">CAU 1644</strain>
    </source>
</reference>
<feature type="transmembrane region" description="Helical" evidence="1">
    <location>
        <begin position="150"/>
        <end position="169"/>
    </location>
</feature>
<name>A0ABY8FT29_9SPHN</name>
<dbReference type="Proteomes" id="UP001215827">
    <property type="component" value="Chromosome"/>
</dbReference>
<evidence type="ECO:0000256" key="1">
    <source>
        <dbReference type="SAM" id="Phobius"/>
    </source>
</evidence>
<feature type="transmembrane region" description="Helical" evidence="1">
    <location>
        <begin position="85"/>
        <end position="104"/>
    </location>
</feature>